<gene>
    <name evidence="1" type="ORF">LOK49_LG08G03058</name>
</gene>
<comment type="caution">
    <text evidence="1">The sequence shown here is derived from an EMBL/GenBank/DDBJ whole genome shotgun (WGS) entry which is preliminary data.</text>
</comment>
<evidence type="ECO:0000313" key="2">
    <source>
        <dbReference type="Proteomes" id="UP001060215"/>
    </source>
</evidence>
<name>A0ACC0GVP3_9ERIC</name>
<dbReference type="EMBL" id="CM045766">
    <property type="protein sequence ID" value="KAI8005312.1"/>
    <property type="molecule type" value="Genomic_DNA"/>
</dbReference>
<evidence type="ECO:0000313" key="1">
    <source>
        <dbReference type="EMBL" id="KAI8005312.1"/>
    </source>
</evidence>
<protein>
    <submittedName>
        <fullName evidence="1">F-box protein CPR1</fullName>
    </submittedName>
</protein>
<proteinExistence type="predicted"/>
<accession>A0ACC0GVP3</accession>
<keyword evidence="2" id="KW-1185">Reference proteome</keyword>
<organism evidence="1 2">
    <name type="scientific">Camellia lanceoleosa</name>
    <dbReference type="NCBI Taxonomy" id="1840588"/>
    <lineage>
        <taxon>Eukaryota</taxon>
        <taxon>Viridiplantae</taxon>
        <taxon>Streptophyta</taxon>
        <taxon>Embryophyta</taxon>
        <taxon>Tracheophyta</taxon>
        <taxon>Spermatophyta</taxon>
        <taxon>Magnoliopsida</taxon>
        <taxon>eudicotyledons</taxon>
        <taxon>Gunneridae</taxon>
        <taxon>Pentapetalae</taxon>
        <taxon>asterids</taxon>
        <taxon>Ericales</taxon>
        <taxon>Theaceae</taxon>
        <taxon>Camellia</taxon>
    </lineage>
</organism>
<sequence length="438" mass="49749">MEMDSDESHPLPHQIILNILSRLPVKSLLRSKLVCKEWRHSISTPQFTKLHLSQSQLTTTHHVALLESRNPPSSIALRSIESHSDESVIEIHNSFKYSYPNSKIISSCNGLLLIALSQKTFIVWNPSTREYEHLGCLPHFLSFVFILSGLGYDKLVDEYKVVMAIRVSENNESDCEKNIYFYCYSSKCEGEPRNIKMDFPYTILKDTSATVVNGVPHWLVNHDRGEKSPVIIYFDFVAEVFVELTQPSYGHESLDISKFDLGVLGGCLSIVCHREHYVEVLVLKRYGAIESWTKLFVIHYENSGNLSFKTLKPLCFTKNGEVLMEIDRKRLVVYNLEKSSYRFVEFCHNGNGFKVVMYVESLVSPHGASKSKQRPYWNMASMSISSTSKPSSSRSSTSKIESNLSSSESSARRNSGSNWMIGKCFPCIKRLPAVLRGT</sequence>
<dbReference type="Proteomes" id="UP001060215">
    <property type="component" value="Chromosome 9"/>
</dbReference>
<reference evidence="1 2" key="1">
    <citation type="journal article" date="2022" name="Plant J.">
        <title>Chromosome-level genome of Camellia lanceoleosa provides a valuable resource for understanding genome evolution and self-incompatibility.</title>
        <authorList>
            <person name="Gong W."/>
            <person name="Xiao S."/>
            <person name="Wang L."/>
            <person name="Liao Z."/>
            <person name="Chang Y."/>
            <person name="Mo W."/>
            <person name="Hu G."/>
            <person name="Li W."/>
            <person name="Zhao G."/>
            <person name="Zhu H."/>
            <person name="Hu X."/>
            <person name="Ji K."/>
            <person name="Xiang X."/>
            <person name="Song Q."/>
            <person name="Yuan D."/>
            <person name="Jin S."/>
            <person name="Zhang L."/>
        </authorList>
    </citation>
    <scope>NUCLEOTIDE SEQUENCE [LARGE SCALE GENOMIC DNA]</scope>
    <source>
        <strain evidence="1">SQ_2022a</strain>
    </source>
</reference>